<dbReference type="EMBL" id="ACJA02000003">
    <property type="protein sequence ID" value="EFH95319.1"/>
    <property type="molecule type" value="Genomic_DNA"/>
</dbReference>
<dbReference type="PROSITE" id="PS00101">
    <property type="entry name" value="HEXAPEP_TRANSFERASES"/>
    <property type="match status" value="1"/>
</dbReference>
<dbReference type="RefSeq" id="WP_001224791.1">
    <property type="nucleotide sequence ID" value="NZ_CM000952.1"/>
</dbReference>
<gene>
    <name evidence="3" type="ORF">HMPREF0769_11529</name>
</gene>
<keyword evidence="2" id="KW-0677">Repeat</keyword>
<evidence type="ECO:0000256" key="1">
    <source>
        <dbReference type="ARBA" id="ARBA00022679"/>
    </source>
</evidence>
<dbReference type="Gene3D" id="2.160.10.10">
    <property type="entry name" value="Hexapeptide repeat proteins"/>
    <property type="match status" value="1"/>
</dbReference>
<dbReference type="Pfam" id="PF14602">
    <property type="entry name" value="Hexapep_2"/>
    <property type="match status" value="1"/>
</dbReference>
<evidence type="ECO:0000313" key="3">
    <source>
        <dbReference type="EMBL" id="EFH95319.1"/>
    </source>
</evidence>
<comment type="caution">
    <text evidence="3">The sequence shown here is derived from an EMBL/GenBank/DDBJ whole genome shotgun (WGS) entry which is preliminary data.</text>
</comment>
<proteinExistence type="predicted"/>
<dbReference type="InterPro" id="IPR011004">
    <property type="entry name" value="Trimer_LpxA-like_sf"/>
</dbReference>
<dbReference type="InterPro" id="IPR001451">
    <property type="entry name" value="Hexapep"/>
</dbReference>
<dbReference type="GO" id="GO:0016740">
    <property type="term" value="F:transferase activity"/>
    <property type="evidence" value="ECO:0007669"/>
    <property type="project" value="UniProtKB-KW"/>
</dbReference>
<protein>
    <submittedName>
        <fullName evidence="3">Bacterial transferase hexapeptide repeat protein</fullName>
    </submittedName>
</protein>
<organism evidence="3 4">
    <name type="scientific">Staphylococcus aureus subsp. aureus MN8</name>
    <dbReference type="NCBI Taxonomy" id="548470"/>
    <lineage>
        <taxon>Bacteria</taxon>
        <taxon>Bacillati</taxon>
        <taxon>Bacillota</taxon>
        <taxon>Bacilli</taxon>
        <taxon>Bacillales</taxon>
        <taxon>Staphylococcaceae</taxon>
        <taxon>Staphylococcus</taxon>
    </lineage>
</organism>
<dbReference type="Proteomes" id="UP000003455">
    <property type="component" value="Chromosome"/>
</dbReference>
<accession>A0A0E1X7H0</accession>
<name>A0A0E1X7H0_STAAU</name>
<dbReference type="AlphaFoldDB" id="A0A0E1X7H0"/>
<dbReference type="SUPFAM" id="SSF51161">
    <property type="entry name" value="Trimeric LpxA-like enzymes"/>
    <property type="match status" value="1"/>
</dbReference>
<evidence type="ECO:0000256" key="2">
    <source>
        <dbReference type="ARBA" id="ARBA00022737"/>
    </source>
</evidence>
<dbReference type="PANTHER" id="PTHR23416">
    <property type="entry name" value="SIALIC ACID SYNTHASE-RELATED"/>
    <property type="match status" value="1"/>
</dbReference>
<dbReference type="HOGENOM" id="CLU_051638_16_1_9"/>
<dbReference type="InterPro" id="IPR018357">
    <property type="entry name" value="Hexapep_transf_CS"/>
</dbReference>
<dbReference type="SMR" id="A0A0E1X7H0"/>
<evidence type="ECO:0000313" key="4">
    <source>
        <dbReference type="Proteomes" id="UP000003455"/>
    </source>
</evidence>
<keyword evidence="1 3" id="KW-0808">Transferase</keyword>
<reference evidence="3 4" key="1">
    <citation type="submission" date="2010-05" db="EMBL/GenBank/DDBJ databases">
        <authorList>
            <person name="Muzny D."/>
            <person name="Qin X."/>
            <person name="Buhay C."/>
            <person name="Dugan-Rocha S."/>
            <person name="Ding Y."/>
            <person name="Chen G."/>
            <person name="Hawes A."/>
            <person name="Holder M."/>
            <person name="Jhangiani S."/>
            <person name="Johnson A."/>
            <person name="Khan Z."/>
            <person name="Li Z."/>
            <person name="Liu W."/>
            <person name="Liu X."/>
            <person name="Perez L."/>
            <person name="Shen H."/>
            <person name="Wang Q."/>
            <person name="Watt J."/>
            <person name="Xi L."/>
            <person name="Xin Y."/>
            <person name="Zhou J."/>
            <person name="Deng J."/>
            <person name="Jiang H."/>
            <person name="Liu Y."/>
            <person name="Qu J."/>
            <person name="Song X.-Z."/>
            <person name="Zhang L."/>
            <person name="Villasana D."/>
            <person name="Johnson A."/>
            <person name="Liu J."/>
            <person name="Liyanage D."/>
            <person name="Lorensuhewa L."/>
            <person name="Robinson T."/>
            <person name="Song A."/>
            <person name="Song B.-B."/>
            <person name="Dinh H."/>
            <person name="Thornton R."/>
            <person name="Coyle M."/>
            <person name="Francisco L."/>
            <person name="Jackson L."/>
            <person name="Javaid M."/>
            <person name="Korchina V."/>
            <person name="Kovar C."/>
            <person name="Mata R."/>
            <person name="Mathew T."/>
            <person name="Ngo R."/>
            <person name="Nguyen L."/>
            <person name="Nguyen N."/>
            <person name="Okwuonu G."/>
            <person name="Ongeri F."/>
            <person name="Pham C."/>
            <person name="Simmons D."/>
            <person name="Wilczek-Boney K."/>
            <person name="Hale W."/>
            <person name="Jakkamsetti A."/>
            <person name="Pham P."/>
            <person name="Ruth R."/>
            <person name="San Lucas F."/>
            <person name="Warren J."/>
            <person name="Zhang J."/>
            <person name="Zhao Z."/>
            <person name="Zhou C."/>
            <person name="Zhu D."/>
            <person name="Lee S."/>
            <person name="Bess C."/>
            <person name="Blankenburg K."/>
            <person name="Forbes L."/>
            <person name="Fu Q."/>
            <person name="Gubbala S."/>
            <person name="Hirani K."/>
            <person name="Jayaseelan J.C."/>
            <person name="Lara F."/>
            <person name="Munidasa M."/>
            <person name="Palculict T."/>
            <person name="Patil S."/>
            <person name="Pu L.-L."/>
            <person name="Saada N."/>
            <person name="Tang L."/>
            <person name="Weissenberger G."/>
            <person name="Zhu Y."/>
            <person name="Hemphill L."/>
            <person name="Shang Y."/>
            <person name="Youmans B."/>
            <person name="Ayvaz T."/>
            <person name="Ross M."/>
            <person name="Santibanez J."/>
            <person name="Aqrawi P."/>
            <person name="Gross S."/>
            <person name="Joshi V."/>
            <person name="Fowler G."/>
            <person name="Nazareth L."/>
            <person name="Reid J."/>
            <person name="Worley K."/>
            <person name="Petrosino J."/>
            <person name="Highlander S."/>
            <person name="Gibbs R."/>
        </authorList>
    </citation>
    <scope>NUCLEOTIDE SEQUENCE [LARGE SCALE GENOMIC DNA]</scope>
    <source>
        <strain evidence="3 4">MN8</strain>
    </source>
</reference>
<dbReference type="InterPro" id="IPR051159">
    <property type="entry name" value="Hexapeptide_acetyltransf"/>
</dbReference>
<sequence length="161" mass="18240">MRKFLSKEYHRTNPLWHVYRLVKFSKVFKNVIIIEFSKFIPSMVLKRHIYKQILNINIGNQSSIAYKVMLDIFYPELITIGSNSVIGYNVTILTHEALVDEFRYGPVTIGSNTLIGANATILPGITIGDNVKVAAGTVVSKDIPDNGFAYGNPMYIKMIRR</sequence>